<feature type="compositionally biased region" description="Polar residues" evidence="1">
    <location>
        <begin position="381"/>
        <end position="395"/>
    </location>
</feature>
<dbReference type="PATRIC" id="fig|1316928.3.peg.1238"/>
<accession>R7YD15</accession>
<evidence type="ECO:0000256" key="2">
    <source>
        <dbReference type="SAM" id="Phobius"/>
    </source>
</evidence>
<name>R7YD15_9ACTN</name>
<feature type="region of interest" description="Disordered" evidence="1">
    <location>
        <begin position="353"/>
        <end position="408"/>
    </location>
</feature>
<keyword evidence="2" id="KW-0812">Transmembrane</keyword>
<organism evidence="3 4">
    <name type="scientific">Gordonia terrae C-6</name>
    <dbReference type="NCBI Taxonomy" id="1316928"/>
    <lineage>
        <taxon>Bacteria</taxon>
        <taxon>Bacillati</taxon>
        <taxon>Actinomycetota</taxon>
        <taxon>Actinomycetes</taxon>
        <taxon>Mycobacteriales</taxon>
        <taxon>Gordoniaceae</taxon>
        <taxon>Gordonia</taxon>
    </lineage>
</organism>
<evidence type="ECO:0000313" key="4">
    <source>
        <dbReference type="Proteomes" id="UP000013569"/>
    </source>
</evidence>
<evidence type="ECO:0000256" key="1">
    <source>
        <dbReference type="SAM" id="MobiDB-lite"/>
    </source>
</evidence>
<keyword evidence="2" id="KW-0472">Membrane</keyword>
<dbReference type="RefSeq" id="WP_010841691.1">
    <property type="nucleotide sequence ID" value="NZ_AQPW01000004.1"/>
</dbReference>
<keyword evidence="2" id="KW-1133">Transmembrane helix</keyword>
<sequence>MVDDTSSSPWKRVWTYALVLVSVVALAFVVVGLVLPSPDPELTTAPPPSSESLPTDTAAPETPDVVSEPFDQNAPIPGCDVVEVPDASGYTAYTGMGNSSYDNPDFPWFSGPKATAMSAALAAALPARAEIAFAGPSQSLIFQPITSLGDPDPEPRGSTVASGEVVSGDVRGTVSVQVQRSSDAVPACVPGQLDQRRTLPDGVVVDVHDTWQEVDGVRALSRTARAYVPDGSWIIAWASDATGTNQRDKSGSVPLTIDDLVRIVVDPGLRVSTPVAPGTPVPMEDCATGFESYEGPPVTRERARELDDTLATVDLGGARLPPMVPAGRSAQGMLCTGVADLGGGVGIDVTIVGGQPVPTGERPVPGRGSQKKTRTLADGTVVQTDVTWQSGSSTTDPRKPIRRTTHSVVVTRPTGTRISVSSTAASPSEPMSIQELENIAVTPGLEL</sequence>
<protein>
    <submittedName>
        <fullName evidence="3">Uncharacterized protein</fullName>
    </submittedName>
</protein>
<gene>
    <name evidence="3" type="ORF">GTC6_06167</name>
</gene>
<feature type="transmembrane region" description="Helical" evidence="2">
    <location>
        <begin position="13"/>
        <end position="35"/>
    </location>
</feature>
<reference evidence="3 4" key="1">
    <citation type="journal article" date="2013" name="Genome Announc.">
        <title>Draft Genome Sequence of a Benzothiophene-Desulfurizing Bacterium, Gordona terrae Strain C-6.</title>
        <authorList>
            <person name="Wang W."/>
            <person name="Ma T."/>
            <person name="Ren Y."/>
            <person name="Li G."/>
        </authorList>
    </citation>
    <scope>NUCLEOTIDE SEQUENCE [LARGE SCALE GENOMIC DNA]</scope>
    <source>
        <strain evidence="3 4">C-6</strain>
    </source>
</reference>
<dbReference type="EMBL" id="AQPW01000004">
    <property type="protein sequence ID" value="EON33930.1"/>
    <property type="molecule type" value="Genomic_DNA"/>
</dbReference>
<feature type="region of interest" description="Disordered" evidence="1">
    <location>
        <begin position="41"/>
        <end position="76"/>
    </location>
</feature>
<comment type="caution">
    <text evidence="3">The sequence shown here is derived from an EMBL/GenBank/DDBJ whole genome shotgun (WGS) entry which is preliminary data.</text>
</comment>
<evidence type="ECO:0000313" key="3">
    <source>
        <dbReference type="EMBL" id="EON33930.1"/>
    </source>
</evidence>
<dbReference type="OrthoDB" id="4507762at2"/>
<proteinExistence type="predicted"/>
<dbReference type="Proteomes" id="UP000013569">
    <property type="component" value="Unassembled WGS sequence"/>
</dbReference>
<dbReference type="AlphaFoldDB" id="R7YD15"/>